<dbReference type="Gene3D" id="1.25.40.10">
    <property type="entry name" value="Tetratricopeptide repeat domain"/>
    <property type="match status" value="2"/>
</dbReference>
<proteinExistence type="predicted"/>
<evidence type="ECO:0000256" key="2">
    <source>
        <dbReference type="SAM" id="Coils"/>
    </source>
</evidence>
<evidence type="ECO:0000259" key="4">
    <source>
        <dbReference type="Pfam" id="PF06580"/>
    </source>
</evidence>
<dbReference type="RefSeq" id="WP_283238439.1">
    <property type="nucleotide sequence ID" value="NZ_JASGBP010000002.1"/>
</dbReference>
<name>A0ABT6XNT4_9FLAO</name>
<organism evidence="5 6">
    <name type="scientific">Flavobacterium sedimenticola</name>
    <dbReference type="NCBI Taxonomy" id="3043286"/>
    <lineage>
        <taxon>Bacteria</taxon>
        <taxon>Pseudomonadati</taxon>
        <taxon>Bacteroidota</taxon>
        <taxon>Flavobacteriia</taxon>
        <taxon>Flavobacteriales</taxon>
        <taxon>Flavobacteriaceae</taxon>
        <taxon>Flavobacterium</taxon>
    </lineage>
</organism>
<dbReference type="PROSITE" id="PS50005">
    <property type="entry name" value="TPR"/>
    <property type="match status" value="1"/>
</dbReference>
<dbReference type="PANTHER" id="PTHR34220:SF7">
    <property type="entry name" value="SENSOR HISTIDINE KINASE YPDA"/>
    <property type="match status" value="1"/>
</dbReference>
<feature type="domain" description="Signal transduction histidine kinase internal region" evidence="4">
    <location>
        <begin position="398"/>
        <end position="476"/>
    </location>
</feature>
<keyword evidence="1" id="KW-0802">TPR repeat</keyword>
<dbReference type="InterPro" id="IPR011990">
    <property type="entry name" value="TPR-like_helical_dom_sf"/>
</dbReference>
<feature type="repeat" description="TPR" evidence="1">
    <location>
        <begin position="146"/>
        <end position="179"/>
    </location>
</feature>
<keyword evidence="3" id="KW-0812">Transmembrane</keyword>
<dbReference type="InterPro" id="IPR010559">
    <property type="entry name" value="Sig_transdc_His_kin_internal"/>
</dbReference>
<keyword evidence="3" id="KW-1133">Transmembrane helix</keyword>
<dbReference type="SUPFAM" id="SSF48452">
    <property type="entry name" value="TPR-like"/>
    <property type="match status" value="2"/>
</dbReference>
<accession>A0ABT6XNT4</accession>
<dbReference type="InterPro" id="IPR019734">
    <property type="entry name" value="TPR_rpt"/>
</dbReference>
<keyword evidence="5" id="KW-0808">Transferase</keyword>
<dbReference type="InterPro" id="IPR050640">
    <property type="entry name" value="Bact_2-comp_sensor_kinase"/>
</dbReference>
<dbReference type="GO" id="GO:0016301">
    <property type="term" value="F:kinase activity"/>
    <property type="evidence" value="ECO:0007669"/>
    <property type="project" value="UniProtKB-KW"/>
</dbReference>
<comment type="caution">
    <text evidence="5">The sequence shown here is derived from an EMBL/GenBank/DDBJ whole genome shotgun (WGS) entry which is preliminary data.</text>
</comment>
<keyword evidence="2" id="KW-0175">Coiled coil</keyword>
<reference evidence="5 6" key="1">
    <citation type="submission" date="2023-05" db="EMBL/GenBank/DDBJ databases">
        <title>Flavobacterium sedimenti sp. nov., isolated from the sediment.</title>
        <authorList>
            <person name="Wu N."/>
        </authorList>
    </citation>
    <scope>NUCLEOTIDE SEQUENCE [LARGE SCALE GENOMIC DNA]</scope>
    <source>
        <strain evidence="5 6">YZ-48</strain>
    </source>
</reference>
<feature type="coiled-coil region" evidence="2">
    <location>
        <begin position="369"/>
        <end position="405"/>
    </location>
</feature>
<evidence type="ECO:0000256" key="3">
    <source>
        <dbReference type="SAM" id="Phobius"/>
    </source>
</evidence>
<gene>
    <name evidence="5" type="ORF">QHT84_04925</name>
</gene>
<keyword evidence="6" id="KW-1185">Reference proteome</keyword>
<protein>
    <submittedName>
        <fullName evidence="5">Histidine kinase</fullName>
    </submittedName>
</protein>
<dbReference type="EMBL" id="JASGBP010000002">
    <property type="protein sequence ID" value="MDI9256752.1"/>
    <property type="molecule type" value="Genomic_DNA"/>
</dbReference>
<dbReference type="Pfam" id="PF06580">
    <property type="entry name" value="His_kinase"/>
    <property type="match status" value="1"/>
</dbReference>
<dbReference type="Pfam" id="PF13424">
    <property type="entry name" value="TPR_12"/>
    <property type="match status" value="1"/>
</dbReference>
<keyword evidence="5" id="KW-0418">Kinase</keyword>
<dbReference type="Proteomes" id="UP001230035">
    <property type="component" value="Unassembled WGS sequence"/>
</dbReference>
<dbReference type="PANTHER" id="PTHR34220">
    <property type="entry name" value="SENSOR HISTIDINE KINASE YPDA"/>
    <property type="match status" value="1"/>
</dbReference>
<evidence type="ECO:0000313" key="6">
    <source>
        <dbReference type="Proteomes" id="UP001230035"/>
    </source>
</evidence>
<dbReference type="SMART" id="SM00028">
    <property type="entry name" value="TPR"/>
    <property type="match status" value="3"/>
</dbReference>
<evidence type="ECO:0000256" key="1">
    <source>
        <dbReference type="PROSITE-ProRule" id="PRU00339"/>
    </source>
</evidence>
<feature type="transmembrane region" description="Helical" evidence="3">
    <location>
        <begin position="343"/>
        <end position="363"/>
    </location>
</feature>
<keyword evidence="3" id="KW-0472">Membrane</keyword>
<sequence length="582" mass="67394">MKQPLRYAFLFLLIPFLFWGQIRKGDAFRNTIDSLNRVAFDAPGPVAKMADSMLVIARKKKRPIDVGLLLLVRGITETCRGNNDQALKFHMKAYHLFDSLKSNEGKIISLGNLATVELNMENYTKALQYLNTSLKLTNPADYNNLKDIYVNLGVANDHSGNYKAAIEYYKKAIPHLIKSGNYNSLAINYHNMSSAYSELKDLKRAEYYSLKALDYQKKSGSKRTLAIVTLALSDIYTDLNRLNESKKYLDICGKTARDLKTPYYIQAYYIEYYEWLKKRGDFELATVYSDSLMVITNTINSEDKLQATAELEAKFENDLKSKEIELLKVQKKLQDTEMKRNEAWRYILALITVLCLVLIFILYRNYKLKQKANQLLSQEKDALAQQNLQLENENILVQFETLKNQVSPHFLFNSLNALASLITTDQQKALAFTNLFSKIFRNTLELKDRHLITLSEELQHVNAYLQLQKMRFHDNLIIDIQIDSKVMAYFLPPFSLQMVIENAVKHNVISSEAPLFISISNTEDFLRITNNLQQRNYVEDSTKTGLKNIISRYKYITALRPVFEIRNDQFVVELPIIKEERE</sequence>
<evidence type="ECO:0000313" key="5">
    <source>
        <dbReference type="EMBL" id="MDI9256752.1"/>
    </source>
</evidence>